<evidence type="ECO:0000313" key="31">
    <source>
        <dbReference type="Proteomes" id="UP001157133"/>
    </source>
</evidence>
<evidence type="ECO:0000256" key="1">
    <source>
        <dbReference type="ARBA" id="ARBA00001974"/>
    </source>
</evidence>
<proteinExistence type="inferred from homology"/>
<keyword evidence="12 27" id="KW-0001">2Fe-2S</keyword>
<dbReference type="InterPro" id="IPR039261">
    <property type="entry name" value="FNR_nucleotide-bd"/>
</dbReference>
<name>A0ABQ6H4H4_9GAMM</name>
<dbReference type="PANTHER" id="PTHR43644:SF1">
    <property type="entry name" value="NAD(P)H-FLAVIN REDUCTASE"/>
    <property type="match status" value="1"/>
</dbReference>
<dbReference type="PIRSF" id="PIRSF000044">
    <property type="entry name" value="Cis_Diol_DH_RD"/>
    <property type="match status" value="1"/>
</dbReference>
<evidence type="ECO:0000256" key="26">
    <source>
        <dbReference type="ARBA" id="ARBA00048891"/>
    </source>
</evidence>
<evidence type="ECO:0000256" key="17">
    <source>
        <dbReference type="ARBA" id="ARBA00023014"/>
    </source>
</evidence>
<dbReference type="Proteomes" id="UP001157133">
    <property type="component" value="Unassembled WGS sequence"/>
</dbReference>
<dbReference type="CDD" id="cd06188">
    <property type="entry name" value="NADH_quinone_reductase"/>
    <property type="match status" value="1"/>
</dbReference>
<evidence type="ECO:0000259" key="29">
    <source>
        <dbReference type="PROSITE" id="PS51384"/>
    </source>
</evidence>
<feature type="transmembrane region" description="Helical" evidence="27">
    <location>
        <begin position="6"/>
        <end position="24"/>
    </location>
</feature>
<keyword evidence="27" id="KW-1133">Transmembrane helix</keyword>
<keyword evidence="18 27" id="KW-0520">NAD</keyword>
<keyword evidence="16 27" id="KW-0408">Iron</keyword>
<dbReference type="EMBL" id="BSSU01000009">
    <property type="protein sequence ID" value="GLX82419.1"/>
    <property type="molecule type" value="Genomic_DNA"/>
</dbReference>
<dbReference type="Pfam" id="PF00970">
    <property type="entry name" value="FAD_binding_6"/>
    <property type="match status" value="1"/>
</dbReference>
<dbReference type="InterPro" id="IPR017938">
    <property type="entry name" value="Riboflavin_synthase-like_b-brl"/>
</dbReference>
<evidence type="ECO:0000256" key="2">
    <source>
        <dbReference type="ARBA" id="ARBA00002972"/>
    </source>
</evidence>
<keyword evidence="8 27" id="KW-0813">Transport</keyword>
<reference evidence="30 31" key="1">
    <citation type="submission" date="2023-03" db="EMBL/GenBank/DDBJ databases">
        <title>Draft genome sequence of Thalassotalea eurytherma JCM 18482T.</title>
        <authorList>
            <person name="Sawabe T."/>
        </authorList>
    </citation>
    <scope>NUCLEOTIDE SEQUENCE [LARGE SCALE GENOMIC DNA]</scope>
    <source>
        <strain evidence="30 31">JCM 18482</strain>
    </source>
</reference>
<evidence type="ECO:0000256" key="25">
    <source>
        <dbReference type="ARBA" id="ARBA00030787"/>
    </source>
</evidence>
<keyword evidence="9 27" id="KW-1003">Cell membrane</keyword>
<evidence type="ECO:0000256" key="5">
    <source>
        <dbReference type="ARBA" id="ARBA00011309"/>
    </source>
</evidence>
<comment type="catalytic activity">
    <reaction evidence="26 27">
        <text>a ubiquinone + n Na(+)(in) + NADH + H(+) = a ubiquinol + n Na(+)(out) + NAD(+)</text>
        <dbReference type="Rhea" id="RHEA:47748"/>
        <dbReference type="Rhea" id="RHEA-COMP:9565"/>
        <dbReference type="Rhea" id="RHEA-COMP:9566"/>
        <dbReference type="ChEBI" id="CHEBI:15378"/>
        <dbReference type="ChEBI" id="CHEBI:16389"/>
        <dbReference type="ChEBI" id="CHEBI:17976"/>
        <dbReference type="ChEBI" id="CHEBI:29101"/>
        <dbReference type="ChEBI" id="CHEBI:57540"/>
        <dbReference type="ChEBI" id="CHEBI:57945"/>
        <dbReference type="EC" id="7.2.1.1"/>
    </reaction>
</comment>
<keyword evidence="31" id="KW-1185">Reference proteome</keyword>
<comment type="subunit">
    <text evidence="5 27">Composed of six subunits; NqrA, NqrB, NqrC, NqrD, NqrE and NqrF.</text>
</comment>
<gene>
    <name evidence="27 30" type="primary">nqrF</name>
    <name evidence="30" type="ORF">theurythT_18710</name>
</gene>
<dbReference type="SUPFAM" id="SSF54292">
    <property type="entry name" value="2Fe-2S ferredoxin-like"/>
    <property type="match status" value="1"/>
</dbReference>
<keyword evidence="23 27" id="KW-0739">Sodium transport</keyword>
<dbReference type="PROSITE" id="PS51085">
    <property type="entry name" value="2FE2S_FER_2"/>
    <property type="match status" value="1"/>
</dbReference>
<feature type="binding site" evidence="27">
    <location>
        <position position="110"/>
    </location>
    <ligand>
        <name>[2Fe-2S] cluster</name>
        <dbReference type="ChEBI" id="CHEBI:190135"/>
    </ligand>
</feature>
<feature type="binding site" evidence="27">
    <location>
        <position position="69"/>
    </location>
    <ligand>
        <name>[2Fe-2S] cluster</name>
        <dbReference type="ChEBI" id="CHEBI:190135"/>
    </ligand>
</feature>
<evidence type="ECO:0000256" key="11">
    <source>
        <dbReference type="ARBA" id="ARBA00022630"/>
    </source>
</evidence>
<keyword evidence="10" id="KW-0997">Cell inner membrane</keyword>
<evidence type="ECO:0000256" key="7">
    <source>
        <dbReference type="ARBA" id="ARBA00019729"/>
    </source>
</evidence>
<dbReference type="SUPFAM" id="SSF52343">
    <property type="entry name" value="Ferredoxin reductase-like, C-terminal NADP-linked domain"/>
    <property type="match status" value="1"/>
</dbReference>
<dbReference type="PROSITE" id="PS51384">
    <property type="entry name" value="FAD_FR"/>
    <property type="match status" value="1"/>
</dbReference>
<dbReference type="InterPro" id="IPR036010">
    <property type="entry name" value="2Fe-2S_ferredoxin-like_sf"/>
</dbReference>
<feature type="domain" description="2Fe-2S ferredoxin-type" evidence="28">
    <location>
        <begin position="32"/>
        <end position="126"/>
    </location>
</feature>
<feature type="binding site" evidence="27">
    <location>
        <position position="75"/>
    </location>
    <ligand>
        <name>[2Fe-2S] cluster</name>
        <dbReference type="ChEBI" id="CHEBI:190135"/>
    </ligand>
</feature>
<comment type="cofactor">
    <cofactor evidence="27">
        <name>[2Fe-2S] cluster</name>
        <dbReference type="ChEBI" id="CHEBI:190135"/>
    </cofactor>
    <text evidence="27">Binds 1 [2Fe-2S] cluster.</text>
</comment>
<dbReference type="RefSeq" id="WP_284207788.1">
    <property type="nucleotide sequence ID" value="NZ_BSSU01000009.1"/>
</dbReference>
<comment type="similarity">
    <text evidence="4 27">Belongs to the NqrF family.</text>
</comment>
<dbReference type="Gene3D" id="2.40.30.10">
    <property type="entry name" value="Translation factors"/>
    <property type="match status" value="1"/>
</dbReference>
<evidence type="ECO:0000256" key="10">
    <source>
        <dbReference type="ARBA" id="ARBA00022519"/>
    </source>
</evidence>
<protein>
    <recommendedName>
        <fullName evidence="7 27">Na(+)-translocating NADH-quinone reductase subunit F</fullName>
        <shortName evidence="27">Na(+)-NQR subunit F</shortName>
        <shortName evidence="27">Na(+)-translocating NQR subunit F</shortName>
        <ecNumber evidence="6 27">7.2.1.1</ecNumber>
    </recommendedName>
    <alternativeName>
        <fullName evidence="25 27">NQR complex subunit F</fullName>
    </alternativeName>
    <alternativeName>
        <fullName evidence="24 27">NQR-1 subunit F</fullName>
    </alternativeName>
</protein>
<evidence type="ECO:0000256" key="21">
    <source>
        <dbReference type="ARBA" id="ARBA00023075"/>
    </source>
</evidence>
<dbReference type="InterPro" id="IPR008333">
    <property type="entry name" value="Cbr1-like_FAD-bd_dom"/>
</dbReference>
<dbReference type="InterPro" id="IPR010205">
    <property type="entry name" value="NqrF"/>
</dbReference>
<dbReference type="Pfam" id="PF00175">
    <property type="entry name" value="NAD_binding_1"/>
    <property type="match status" value="1"/>
</dbReference>
<evidence type="ECO:0000256" key="22">
    <source>
        <dbReference type="ARBA" id="ARBA00023136"/>
    </source>
</evidence>
<dbReference type="InterPro" id="IPR001433">
    <property type="entry name" value="OxRdtase_FAD/NAD-bd"/>
</dbReference>
<evidence type="ECO:0000259" key="28">
    <source>
        <dbReference type="PROSITE" id="PS51085"/>
    </source>
</evidence>
<keyword evidence="27" id="KW-0812">Transmembrane</keyword>
<dbReference type="NCBIfam" id="TIGR01941">
    <property type="entry name" value="nqrF"/>
    <property type="match status" value="1"/>
</dbReference>
<evidence type="ECO:0000256" key="15">
    <source>
        <dbReference type="ARBA" id="ARBA00022967"/>
    </source>
</evidence>
<keyword evidence="22 27" id="KW-0472">Membrane</keyword>
<sequence length="407" mass="44933">MEIILGVSMFTAIVVVLVLVILFAKSKLVSTGDVKIAINGDPDKSITTAAGGKLLGALADQGIFVPSACGGGGTCGQCVVHVHSGGGDILPTEQGHITKREAKEGCRLSCQVAVKQDMDIELEDEIFGVQQWECSVISNDNKATFIKELKLSIPDGESVPFRAGGYIQIEAPAHHIKYKDFEIPEEYRGDWERFGFFDIESKVDTDTLRAYSMANYPEEEGIIMLNVRIATPPPNNLSLPAGKMSSFIWSLKEGDKVTISGPFGEFFAKDTDNEMVFIGGGAGMAPMRSHIFDQLKRLKSTRKISFWYGARSLREMFYEDDFNGLAADNDNFDWHVALSDPQPEDNWDGMTGFIHNVLYENYLRDHEAPEDCEYYMCGPPMMNAAVIGMLKDLGVEDENIMLDDFGG</sequence>
<evidence type="ECO:0000256" key="3">
    <source>
        <dbReference type="ARBA" id="ARBA00004533"/>
    </source>
</evidence>
<organism evidence="30 31">
    <name type="scientific">Thalassotalea eurytherma</name>
    <dbReference type="NCBI Taxonomy" id="1144278"/>
    <lineage>
        <taxon>Bacteria</taxon>
        <taxon>Pseudomonadati</taxon>
        <taxon>Pseudomonadota</taxon>
        <taxon>Gammaproteobacteria</taxon>
        <taxon>Alteromonadales</taxon>
        <taxon>Colwelliaceae</taxon>
        <taxon>Thalassotalea</taxon>
    </lineage>
</organism>
<evidence type="ECO:0000256" key="18">
    <source>
        <dbReference type="ARBA" id="ARBA00023027"/>
    </source>
</evidence>
<keyword evidence="17 27" id="KW-0411">Iron-sulfur</keyword>
<dbReference type="InterPro" id="IPR012675">
    <property type="entry name" value="Beta-grasp_dom_sf"/>
</dbReference>
<evidence type="ECO:0000256" key="6">
    <source>
        <dbReference type="ARBA" id="ARBA00013099"/>
    </source>
</evidence>
<evidence type="ECO:0000256" key="8">
    <source>
        <dbReference type="ARBA" id="ARBA00022448"/>
    </source>
</evidence>
<dbReference type="Pfam" id="PF00111">
    <property type="entry name" value="Fer2"/>
    <property type="match status" value="1"/>
</dbReference>
<keyword evidence="15 27" id="KW-1278">Translocase</keyword>
<dbReference type="PANTHER" id="PTHR43644">
    <property type="entry name" value="NA(+)-TRANSLOCATING NADH-QUINONE REDUCTASE SUBUNIT"/>
    <property type="match status" value="1"/>
</dbReference>
<evidence type="ECO:0000256" key="12">
    <source>
        <dbReference type="ARBA" id="ARBA00022714"/>
    </source>
</evidence>
<feature type="binding site" evidence="27">
    <location>
        <position position="78"/>
    </location>
    <ligand>
        <name>[2Fe-2S] cluster</name>
        <dbReference type="ChEBI" id="CHEBI:190135"/>
    </ligand>
</feature>
<keyword evidence="11 27" id="KW-0285">Flavoprotein</keyword>
<comment type="function">
    <text evidence="2 27">NQR complex catalyzes the reduction of ubiquinone-1 to ubiquinol by two successive reactions, coupled with the transport of Na(+) ions from the cytoplasm to the periplasm. The first step is catalyzed by NqrF, which accepts electrons from NADH and reduces ubiquinone-1 to ubisemiquinone by a one-electron transfer pathway.</text>
</comment>
<comment type="caution">
    <text evidence="30">The sequence shown here is derived from an EMBL/GenBank/DDBJ whole genome shotgun (WGS) entry which is preliminary data.</text>
</comment>
<evidence type="ECO:0000256" key="16">
    <source>
        <dbReference type="ARBA" id="ARBA00023004"/>
    </source>
</evidence>
<dbReference type="Gene3D" id="3.10.20.30">
    <property type="match status" value="1"/>
</dbReference>
<dbReference type="InterPro" id="IPR001041">
    <property type="entry name" value="2Fe-2S_ferredoxin-type"/>
</dbReference>
<evidence type="ECO:0000256" key="13">
    <source>
        <dbReference type="ARBA" id="ARBA00022723"/>
    </source>
</evidence>
<evidence type="ECO:0000256" key="20">
    <source>
        <dbReference type="ARBA" id="ARBA00023065"/>
    </source>
</evidence>
<keyword evidence="13 27" id="KW-0479">Metal-binding</keyword>
<evidence type="ECO:0000256" key="14">
    <source>
        <dbReference type="ARBA" id="ARBA00022827"/>
    </source>
</evidence>
<keyword evidence="20 27" id="KW-0406">Ion transport</keyword>
<evidence type="ECO:0000256" key="27">
    <source>
        <dbReference type="HAMAP-Rule" id="MF_00430"/>
    </source>
</evidence>
<dbReference type="InterPro" id="IPR017927">
    <property type="entry name" value="FAD-bd_FR_type"/>
</dbReference>
<evidence type="ECO:0000256" key="4">
    <source>
        <dbReference type="ARBA" id="ARBA00005570"/>
    </source>
</evidence>
<dbReference type="Gene3D" id="3.40.50.80">
    <property type="entry name" value="Nucleotide-binding domain of ferredoxin-NADP reductase (FNR) module"/>
    <property type="match status" value="1"/>
</dbReference>
<keyword evidence="21 27" id="KW-0830">Ubiquinone</keyword>
<feature type="domain" description="FAD-binding FR-type" evidence="29">
    <location>
        <begin position="129"/>
        <end position="269"/>
    </location>
</feature>
<comment type="cofactor">
    <cofactor evidence="1 27">
        <name>FAD</name>
        <dbReference type="ChEBI" id="CHEBI:57692"/>
    </cofactor>
</comment>
<evidence type="ECO:0000256" key="9">
    <source>
        <dbReference type="ARBA" id="ARBA00022475"/>
    </source>
</evidence>
<keyword evidence="14 27" id="KW-0274">FAD</keyword>
<evidence type="ECO:0000256" key="24">
    <source>
        <dbReference type="ARBA" id="ARBA00030032"/>
    </source>
</evidence>
<evidence type="ECO:0000313" key="30">
    <source>
        <dbReference type="EMBL" id="GLX82419.1"/>
    </source>
</evidence>
<comment type="subcellular location">
    <subcellularLocation>
        <location evidence="3">Cell inner membrane</location>
    </subcellularLocation>
    <subcellularLocation>
        <location evidence="27">Cell membrane</location>
        <topology evidence="27">Single-pass membrane protein</topology>
    </subcellularLocation>
</comment>
<keyword evidence="19 27" id="KW-0915">Sodium</keyword>
<dbReference type="SUPFAM" id="SSF63380">
    <property type="entry name" value="Riboflavin synthase domain-like"/>
    <property type="match status" value="1"/>
</dbReference>
<accession>A0ABQ6H4H4</accession>
<dbReference type="EC" id="7.2.1.1" evidence="6 27"/>
<evidence type="ECO:0000256" key="19">
    <source>
        <dbReference type="ARBA" id="ARBA00023053"/>
    </source>
</evidence>
<dbReference type="HAMAP" id="MF_00430">
    <property type="entry name" value="NqrF"/>
    <property type="match status" value="1"/>
</dbReference>
<evidence type="ECO:0000256" key="23">
    <source>
        <dbReference type="ARBA" id="ARBA00023201"/>
    </source>
</evidence>